<dbReference type="InterPro" id="IPR000866">
    <property type="entry name" value="AhpC/TSA"/>
</dbReference>
<evidence type="ECO:0000313" key="3">
    <source>
        <dbReference type="Proteomes" id="UP001449657"/>
    </source>
</evidence>
<dbReference type="InterPro" id="IPR036249">
    <property type="entry name" value="Thioredoxin-like_sf"/>
</dbReference>
<feature type="domain" description="Alkyl hydroperoxide reductase subunit C/ Thiol specific antioxidant" evidence="1">
    <location>
        <begin position="51"/>
        <end position="173"/>
    </location>
</feature>
<proteinExistence type="predicted"/>
<evidence type="ECO:0000259" key="1">
    <source>
        <dbReference type="Pfam" id="PF00578"/>
    </source>
</evidence>
<reference evidence="2 3" key="1">
    <citation type="submission" date="2024-03" db="EMBL/GenBank/DDBJ databases">
        <title>Chitinophaga caseinilytica sp. nov., a casein hydrolysing bacterium isolated from forest soil.</title>
        <authorList>
            <person name="Lee D.S."/>
            <person name="Han D.M."/>
            <person name="Baek J.H."/>
            <person name="Choi D.G."/>
            <person name="Jeon J.H."/>
            <person name="Jeon C.O."/>
        </authorList>
    </citation>
    <scope>NUCLEOTIDE SEQUENCE [LARGE SCALE GENOMIC DNA]</scope>
    <source>
        <strain evidence="2 3">KACC 19118</strain>
    </source>
</reference>
<dbReference type="SUPFAM" id="SSF52833">
    <property type="entry name" value="Thioredoxin-like"/>
    <property type="match status" value="1"/>
</dbReference>
<dbReference type="RefSeq" id="WP_341843049.1">
    <property type="nucleotide sequence ID" value="NZ_CP149792.1"/>
</dbReference>
<keyword evidence="3" id="KW-1185">Reference proteome</keyword>
<gene>
    <name evidence="2" type="ORF">WJU22_09755</name>
</gene>
<dbReference type="Pfam" id="PF00578">
    <property type="entry name" value="AhpC-TSA"/>
    <property type="match status" value="1"/>
</dbReference>
<dbReference type="Gene3D" id="3.40.30.10">
    <property type="entry name" value="Glutaredoxin"/>
    <property type="match status" value="1"/>
</dbReference>
<dbReference type="EMBL" id="CP150096">
    <property type="protein sequence ID" value="WZN48459.1"/>
    <property type="molecule type" value="Genomic_DNA"/>
</dbReference>
<sequence length="207" mass="23075">MYTTNRYADLLPFRYEIISTRPKDRTPIQPASEGSVVPLSHLQREDFIVPFSFLGAEGAYVPGSELLNQPLVLAFYSRHWNGYAPDFVRQLEDLYADIQVMGGQLLVVSGDPVEELKALGAKFPLAYDKDYAIAKSAGIYAETDPLWARLSGFEENAPLPATYVLGQSQRIAWAFTDPLFDQRIPRRELLTAVYTAGQAQALSRAIA</sequence>
<accession>A0ABZ2Z8A8</accession>
<name>A0ABZ2Z8A8_9BACT</name>
<organism evidence="2 3">
    <name type="scientific">Chitinophaga caseinilytica</name>
    <dbReference type="NCBI Taxonomy" id="2267521"/>
    <lineage>
        <taxon>Bacteria</taxon>
        <taxon>Pseudomonadati</taxon>
        <taxon>Bacteroidota</taxon>
        <taxon>Chitinophagia</taxon>
        <taxon>Chitinophagales</taxon>
        <taxon>Chitinophagaceae</taxon>
        <taxon>Chitinophaga</taxon>
    </lineage>
</organism>
<protein>
    <submittedName>
        <fullName evidence="2">Redoxin domain-containing protein</fullName>
    </submittedName>
</protein>
<evidence type="ECO:0000313" key="2">
    <source>
        <dbReference type="EMBL" id="WZN48459.1"/>
    </source>
</evidence>
<dbReference type="Proteomes" id="UP001449657">
    <property type="component" value="Chromosome"/>
</dbReference>